<keyword evidence="2" id="KW-1185">Reference proteome</keyword>
<dbReference type="Proteomes" id="UP001220395">
    <property type="component" value="Chromosome"/>
</dbReference>
<organism evidence="1 2">
    <name type="scientific">Sphingomonas naphthae</name>
    <dbReference type="NCBI Taxonomy" id="1813468"/>
    <lineage>
        <taxon>Bacteria</taxon>
        <taxon>Pseudomonadati</taxon>
        <taxon>Pseudomonadota</taxon>
        <taxon>Alphaproteobacteria</taxon>
        <taxon>Sphingomonadales</taxon>
        <taxon>Sphingomonadaceae</taxon>
        <taxon>Sphingomonas</taxon>
    </lineage>
</organism>
<gene>
    <name evidence="1" type="ORF">PQ455_02870</name>
</gene>
<dbReference type="EMBL" id="CP117411">
    <property type="protein sequence ID" value="WCT74191.1"/>
    <property type="molecule type" value="Genomic_DNA"/>
</dbReference>
<sequence length="147" mass="17008">MQVISHAGMAWLEQNRLRLDDVIHEARVQHWISRRRLDIDPGYISEHHYDWFEFKNEGWRLENRFGIYTYKERANGLAVLNVAGIQLPHTACSRLHGSLERIENVFDINSASVASACDGQITSVTNRGDGSLDIRLRVTWVNTLMCW</sequence>
<proteinExistence type="predicted"/>
<accession>A0ABY7TLS9</accession>
<evidence type="ECO:0000313" key="2">
    <source>
        <dbReference type="Proteomes" id="UP001220395"/>
    </source>
</evidence>
<protein>
    <submittedName>
        <fullName evidence="1">Uncharacterized protein</fullName>
    </submittedName>
</protein>
<reference evidence="1 2" key="1">
    <citation type="submission" date="2023-02" db="EMBL/GenBank/DDBJ databases">
        <title>Genome sequence of Sphingomonas naphthae.</title>
        <authorList>
            <person name="Kim S."/>
            <person name="Heo J."/>
            <person name="Kwon S.-W."/>
        </authorList>
    </citation>
    <scope>NUCLEOTIDE SEQUENCE [LARGE SCALE GENOMIC DNA]</scope>
    <source>
        <strain evidence="1 2">KACC 18716</strain>
    </source>
</reference>
<evidence type="ECO:0000313" key="1">
    <source>
        <dbReference type="EMBL" id="WCT74191.1"/>
    </source>
</evidence>
<dbReference type="RefSeq" id="WP_273689031.1">
    <property type="nucleotide sequence ID" value="NZ_CP117411.1"/>
</dbReference>
<name>A0ABY7TLS9_9SPHN</name>